<dbReference type="RefSeq" id="WP_075054565.1">
    <property type="nucleotide sequence ID" value="NZ_CP007536.1"/>
</dbReference>
<dbReference type="InterPro" id="IPR010686">
    <property type="entry name" value="OBAP-like"/>
</dbReference>
<dbReference type="Proteomes" id="UP000027093">
    <property type="component" value="Chromosome"/>
</dbReference>
<name>A0A060HQZ1_9ARCH</name>
<evidence type="ECO:0000313" key="1">
    <source>
        <dbReference type="EMBL" id="AIC15592.1"/>
    </source>
</evidence>
<proteinExistence type="predicted"/>
<accession>A0A060HQZ1</accession>
<sequence length="203" mass="22166">MDKVYQSTKKVRETLAGGAAAAFAIAAALMLGVSATNSVAQQSAMSTNATSSTPVDGYNAPQGHLAAIRHIFDDPSLRVHHYCKPNDKIVAVCQLYDTNSANATLIGIEYVITQDQYNSLPDREKPYWHAHRVEFAPDRADVQMPDLTPEQAKAVMSQLAPTWGKVVITWNPNDELPSFPPQVELVDHPFMLNATITSSNSTQ</sequence>
<dbReference type="PANTHER" id="PTHR31360">
    <property type="match status" value="1"/>
</dbReference>
<dbReference type="GeneID" id="74946615"/>
<organism evidence="1 2">
    <name type="scientific">Nitrososphaera viennensis EN76</name>
    <dbReference type="NCBI Taxonomy" id="926571"/>
    <lineage>
        <taxon>Archaea</taxon>
        <taxon>Nitrososphaerota</taxon>
        <taxon>Nitrososphaeria</taxon>
        <taxon>Nitrososphaerales</taxon>
        <taxon>Nitrososphaeraceae</taxon>
        <taxon>Nitrososphaera</taxon>
    </lineage>
</organism>
<dbReference type="HOGENOM" id="CLU_1399784_0_0_2"/>
<protein>
    <recommendedName>
        <fullName evidence="3">DUF1264 domain-containing protein</fullName>
    </recommendedName>
</protein>
<dbReference type="STRING" id="926571.NVIE_013540"/>
<gene>
    <name evidence="1" type="ORF">NVIE_013540</name>
</gene>
<evidence type="ECO:0008006" key="3">
    <source>
        <dbReference type="Google" id="ProtNLM"/>
    </source>
</evidence>
<dbReference type="OrthoDB" id="9567at2157"/>
<dbReference type="EMBL" id="CP007536">
    <property type="protein sequence ID" value="AIC15592.1"/>
    <property type="molecule type" value="Genomic_DNA"/>
</dbReference>
<dbReference type="Pfam" id="PF06884">
    <property type="entry name" value="DUF1264"/>
    <property type="match status" value="1"/>
</dbReference>
<evidence type="ECO:0000313" key="2">
    <source>
        <dbReference type="Proteomes" id="UP000027093"/>
    </source>
</evidence>
<reference evidence="1 2" key="1">
    <citation type="journal article" date="2014" name="Int. J. Syst. Evol. Microbiol.">
        <title>Nitrososphaera viennensis gen. nov., sp. nov., an aerobic and mesophilic, ammonia-oxidizing archaeon from soil and a member of the archaeal phylum Thaumarchaeota.</title>
        <authorList>
            <person name="Stieglmeier M."/>
            <person name="Klingl A."/>
            <person name="Alves R.J."/>
            <person name="Rittmann S.K."/>
            <person name="Melcher M."/>
            <person name="Leisch N."/>
            <person name="Schleper C."/>
        </authorList>
    </citation>
    <scope>NUCLEOTIDE SEQUENCE [LARGE SCALE GENOMIC DNA]</scope>
    <source>
        <strain evidence="1">EN76</strain>
    </source>
</reference>
<keyword evidence="2" id="KW-1185">Reference proteome</keyword>
<dbReference type="KEGG" id="nvn:NVIE_013540"/>
<dbReference type="PANTHER" id="PTHR31360:SF0">
    <property type="entry name" value="OIL BODY-ASSOCIATED PROTEIN 1B"/>
    <property type="match status" value="1"/>
</dbReference>
<dbReference type="AlphaFoldDB" id="A0A060HQZ1"/>